<evidence type="ECO:0000313" key="2">
    <source>
        <dbReference type="Proteomes" id="UP000727407"/>
    </source>
</evidence>
<keyword evidence="2" id="KW-1185">Reference proteome</keyword>
<dbReference type="PANTHER" id="PTHR47421:SF2">
    <property type="entry name" value="GS HOMEOBOX 1"/>
    <property type="match status" value="1"/>
</dbReference>
<evidence type="ECO:0000313" key="1">
    <source>
        <dbReference type="EMBL" id="KAF5894248.1"/>
    </source>
</evidence>
<protein>
    <submittedName>
        <fullName evidence="1">GS homeobox 1</fullName>
    </submittedName>
</protein>
<keyword evidence="1" id="KW-0371">Homeobox</keyword>
<gene>
    <name evidence="1" type="primary">gsx1</name>
    <name evidence="1" type="ORF">DAT39_016045</name>
</gene>
<accession>A0A8J4TTT4</accession>
<organism evidence="1 2">
    <name type="scientific">Clarias magur</name>
    <name type="common">Asian catfish</name>
    <name type="synonym">Macropteronotus magur</name>
    <dbReference type="NCBI Taxonomy" id="1594786"/>
    <lineage>
        <taxon>Eukaryota</taxon>
        <taxon>Metazoa</taxon>
        <taxon>Chordata</taxon>
        <taxon>Craniata</taxon>
        <taxon>Vertebrata</taxon>
        <taxon>Euteleostomi</taxon>
        <taxon>Actinopterygii</taxon>
        <taxon>Neopterygii</taxon>
        <taxon>Teleostei</taxon>
        <taxon>Ostariophysi</taxon>
        <taxon>Siluriformes</taxon>
        <taxon>Clariidae</taxon>
        <taxon>Clarias</taxon>
    </lineage>
</organism>
<dbReference type="AlphaFoldDB" id="A0A8J4TTT4"/>
<dbReference type="Proteomes" id="UP000727407">
    <property type="component" value="Unassembled WGS sequence"/>
</dbReference>
<dbReference type="GO" id="GO:1990837">
    <property type="term" value="F:sequence-specific double-stranded DNA binding"/>
    <property type="evidence" value="ECO:0007669"/>
    <property type="project" value="TreeGrafter"/>
</dbReference>
<proteinExistence type="predicted"/>
<feature type="non-terminal residue" evidence="1">
    <location>
        <position position="144"/>
    </location>
</feature>
<dbReference type="InterPro" id="IPR042191">
    <property type="entry name" value="GSH1/2"/>
</dbReference>
<dbReference type="GO" id="GO:0000981">
    <property type="term" value="F:DNA-binding transcription factor activity, RNA polymerase II-specific"/>
    <property type="evidence" value="ECO:0007669"/>
    <property type="project" value="TreeGrafter"/>
</dbReference>
<dbReference type="OrthoDB" id="6159439at2759"/>
<dbReference type="GO" id="GO:0005634">
    <property type="term" value="C:nucleus"/>
    <property type="evidence" value="ECO:0007669"/>
    <property type="project" value="TreeGrafter"/>
</dbReference>
<keyword evidence="1" id="KW-0238">DNA-binding</keyword>
<dbReference type="EMBL" id="QNUK01000383">
    <property type="protein sequence ID" value="KAF5894248.1"/>
    <property type="molecule type" value="Genomic_DNA"/>
</dbReference>
<sequence>MPRSFLVDSLILREANEKGGDSNPPPPLLPYTVHPQHALHGLSAAAAAAACHARKAGLLCFCPLCMAAAASQQLHPAPPALPLLKAAAAAASSAFPAAFGSQCCPSALSRQHSPSSGVHVNHSAGLYQSAYSVADPRQFHCMSL</sequence>
<dbReference type="PANTHER" id="PTHR47421">
    <property type="entry name" value="GS HOMEOBOX 2"/>
    <property type="match status" value="1"/>
</dbReference>
<name>A0A8J4TTT4_CLAMG</name>
<reference evidence="1" key="1">
    <citation type="submission" date="2020-07" db="EMBL/GenBank/DDBJ databases">
        <title>Clarias magur genome sequencing, assembly and annotation.</title>
        <authorList>
            <person name="Kushwaha B."/>
            <person name="Kumar R."/>
            <person name="Das P."/>
            <person name="Joshi C.G."/>
            <person name="Kumar D."/>
            <person name="Nagpure N.S."/>
            <person name="Pandey M."/>
            <person name="Agarwal S."/>
            <person name="Srivastava S."/>
            <person name="Singh M."/>
            <person name="Sahoo L."/>
            <person name="Jayasankar P."/>
            <person name="Meher P.K."/>
            <person name="Koringa P.G."/>
            <person name="Iquebal M.A."/>
            <person name="Das S.P."/>
            <person name="Bit A."/>
            <person name="Patnaik S."/>
            <person name="Patel N."/>
            <person name="Shah T.M."/>
            <person name="Hinsu A."/>
            <person name="Jena J.K."/>
        </authorList>
    </citation>
    <scope>NUCLEOTIDE SEQUENCE</scope>
    <source>
        <strain evidence="1">CIFAMagur01</strain>
        <tissue evidence="1">Testis</tissue>
    </source>
</reference>
<comment type="caution">
    <text evidence="1">The sequence shown here is derived from an EMBL/GenBank/DDBJ whole genome shotgun (WGS) entry which is preliminary data.</text>
</comment>